<dbReference type="OrthoDB" id="7958481at2"/>
<dbReference type="EMBL" id="QUMQ01000001">
    <property type="protein sequence ID" value="REF98865.1"/>
    <property type="molecule type" value="Genomic_DNA"/>
</dbReference>
<name>A0A3D9ZNN6_9ACTN</name>
<dbReference type="GO" id="GO:0003824">
    <property type="term" value="F:catalytic activity"/>
    <property type="evidence" value="ECO:0007669"/>
    <property type="project" value="UniProtKB-ARBA"/>
</dbReference>
<reference evidence="2 3" key="1">
    <citation type="submission" date="2018-08" db="EMBL/GenBank/DDBJ databases">
        <title>Sequencing the genomes of 1000 actinobacteria strains.</title>
        <authorList>
            <person name="Klenk H.-P."/>
        </authorList>
    </citation>
    <scope>NUCLEOTIDE SEQUENCE [LARGE SCALE GENOMIC DNA]</scope>
    <source>
        <strain evidence="2 3">DSM 44099</strain>
    </source>
</reference>
<organism evidence="2 3">
    <name type="scientific">Asanoa ferruginea</name>
    <dbReference type="NCBI Taxonomy" id="53367"/>
    <lineage>
        <taxon>Bacteria</taxon>
        <taxon>Bacillati</taxon>
        <taxon>Actinomycetota</taxon>
        <taxon>Actinomycetes</taxon>
        <taxon>Micromonosporales</taxon>
        <taxon>Micromonosporaceae</taxon>
        <taxon>Asanoa</taxon>
    </lineage>
</organism>
<dbReference type="AlphaFoldDB" id="A0A3D9ZNN6"/>
<dbReference type="PANTHER" id="PTHR43433">
    <property type="entry name" value="HYDROLASE, ALPHA/BETA FOLD FAMILY PROTEIN"/>
    <property type="match status" value="1"/>
</dbReference>
<dbReference type="RefSeq" id="WP_116070099.1">
    <property type="nucleotide sequence ID" value="NZ_BONB01000004.1"/>
</dbReference>
<dbReference type="Pfam" id="PF00561">
    <property type="entry name" value="Abhydrolase_1"/>
    <property type="match status" value="1"/>
</dbReference>
<dbReference type="SUPFAM" id="SSF53474">
    <property type="entry name" value="alpha/beta-Hydrolases"/>
    <property type="match status" value="1"/>
</dbReference>
<dbReference type="PANTHER" id="PTHR43433:SF5">
    <property type="entry name" value="AB HYDROLASE-1 DOMAIN-CONTAINING PROTEIN"/>
    <property type="match status" value="1"/>
</dbReference>
<dbReference type="InterPro" id="IPR029058">
    <property type="entry name" value="AB_hydrolase_fold"/>
</dbReference>
<dbReference type="Gene3D" id="3.40.50.1820">
    <property type="entry name" value="alpha/beta hydrolase"/>
    <property type="match status" value="1"/>
</dbReference>
<gene>
    <name evidence="2" type="ORF">DFJ67_4889</name>
</gene>
<dbReference type="InterPro" id="IPR050471">
    <property type="entry name" value="AB_hydrolase"/>
</dbReference>
<keyword evidence="3" id="KW-1185">Reference proteome</keyword>
<dbReference type="InterPro" id="IPR000073">
    <property type="entry name" value="AB_hydrolase_1"/>
</dbReference>
<evidence type="ECO:0000313" key="2">
    <source>
        <dbReference type="EMBL" id="REF98865.1"/>
    </source>
</evidence>
<feature type="domain" description="AB hydrolase-1" evidence="1">
    <location>
        <begin position="32"/>
        <end position="265"/>
    </location>
</feature>
<evidence type="ECO:0000313" key="3">
    <source>
        <dbReference type="Proteomes" id="UP000256913"/>
    </source>
</evidence>
<comment type="caution">
    <text evidence="2">The sequence shown here is derived from an EMBL/GenBank/DDBJ whole genome shotgun (WGS) entry which is preliminary data.</text>
</comment>
<accession>A0A3D9ZNN6</accession>
<dbReference type="Proteomes" id="UP000256913">
    <property type="component" value="Unassembled WGS sequence"/>
</dbReference>
<proteinExistence type="predicted"/>
<sequence length="293" mass="32077">MAPYLETENKTTTAADGVTYAYRETGQGGLPLVLLQHYRGNLDFWDPALIDALSAGRRVIMFDYAGVGASTGRTADTIDQMARETVAFVTSLGLDRIDVLGFSIGSFVAQRVALDRPSLIRRLVLASTAPEGAEGMFGWAPEVIGAVGAPEMRPENYLSVFFAPSETSQAAGQQTLERIYTREAGRDEVTTWDTRLAQYDAVVRWGTPNHAALQRLSAIDVPVFVANGDSDPMMLPRYSHLVAGLLPNADIKIYPDAAHGFLFQHFREFADDLTEFLTPSDEDGRVIAATNRR</sequence>
<evidence type="ECO:0000259" key="1">
    <source>
        <dbReference type="Pfam" id="PF00561"/>
    </source>
</evidence>
<protein>
    <submittedName>
        <fullName evidence="2">Pimeloyl-ACP methyl ester carboxylesterase</fullName>
    </submittedName>
</protein>